<keyword evidence="2" id="KW-1185">Reference proteome</keyword>
<dbReference type="SMART" id="SM00347">
    <property type="entry name" value="HTH_MARR"/>
    <property type="match status" value="1"/>
</dbReference>
<dbReference type="PANTHER" id="PTHR33164">
    <property type="entry name" value="TRANSCRIPTIONAL REGULATOR, MARR FAMILY"/>
    <property type="match status" value="1"/>
</dbReference>
<dbReference type="GO" id="GO:0006950">
    <property type="term" value="P:response to stress"/>
    <property type="evidence" value="ECO:0007669"/>
    <property type="project" value="TreeGrafter"/>
</dbReference>
<keyword evidence="1" id="KW-0238">DNA-binding</keyword>
<dbReference type="Gene3D" id="1.10.10.10">
    <property type="entry name" value="Winged helix-like DNA-binding domain superfamily/Winged helix DNA-binding domain"/>
    <property type="match status" value="1"/>
</dbReference>
<dbReference type="RefSeq" id="WP_070230738.1">
    <property type="nucleotide sequence ID" value="NZ_BJYO01000003.1"/>
</dbReference>
<dbReference type="AlphaFoldDB" id="A0A288QPI5"/>
<reference evidence="1 2" key="1">
    <citation type="submission" date="2018-07" db="EMBL/GenBank/DDBJ databases">
        <title>Genomic Encyclopedia of Type Strains, Phase III (KMG-III): the genomes of soil and plant-associated and newly described type strains.</title>
        <authorList>
            <person name="Whitman W."/>
        </authorList>
    </citation>
    <scope>NUCLEOTIDE SEQUENCE [LARGE SCALE GENOMIC DNA]</scope>
    <source>
        <strain evidence="1 2">CECT 7031</strain>
    </source>
</reference>
<dbReference type="InterPro" id="IPR000835">
    <property type="entry name" value="HTH_MarR-typ"/>
</dbReference>
<dbReference type="Proteomes" id="UP000254912">
    <property type="component" value="Unassembled WGS sequence"/>
</dbReference>
<accession>A0A288QPI5</accession>
<organism evidence="1 2">
    <name type="scientific">Weissella soli</name>
    <dbReference type="NCBI Taxonomy" id="155866"/>
    <lineage>
        <taxon>Bacteria</taxon>
        <taxon>Bacillati</taxon>
        <taxon>Bacillota</taxon>
        <taxon>Bacilli</taxon>
        <taxon>Lactobacillales</taxon>
        <taxon>Lactobacillaceae</taxon>
        <taxon>Weissella</taxon>
    </lineage>
</organism>
<name>A0A288QPI5_9LACO</name>
<sequence length="147" mass="16626">MENQNRELAEHVFQLTFEMMSILTKVAAEHDFSLTQLRLLGILRDRSPKMGEVANYLGLDKSSITGIITRSEKRGLVVRTPAPDDKRALIVSLTEKGQALDNEIMSQLLAIEAKYEVHLTVTEREQLHLLLHKFMNGNVDQNDLGRG</sequence>
<dbReference type="PROSITE" id="PS50995">
    <property type="entry name" value="HTH_MARR_2"/>
    <property type="match status" value="1"/>
</dbReference>
<dbReference type="PANTHER" id="PTHR33164:SF57">
    <property type="entry name" value="MARR-FAMILY TRANSCRIPTIONAL REGULATOR"/>
    <property type="match status" value="1"/>
</dbReference>
<dbReference type="GO" id="GO:0003700">
    <property type="term" value="F:DNA-binding transcription factor activity"/>
    <property type="evidence" value="ECO:0007669"/>
    <property type="project" value="InterPro"/>
</dbReference>
<dbReference type="GeneID" id="94546768"/>
<dbReference type="Pfam" id="PF12802">
    <property type="entry name" value="MarR_2"/>
    <property type="match status" value="1"/>
</dbReference>
<dbReference type="SUPFAM" id="SSF46785">
    <property type="entry name" value="Winged helix' DNA-binding domain"/>
    <property type="match status" value="1"/>
</dbReference>
<comment type="caution">
    <text evidence="1">The sequence shown here is derived from an EMBL/GenBank/DDBJ whole genome shotgun (WGS) entry which is preliminary data.</text>
</comment>
<dbReference type="KEGG" id="wso:WSWS_01587"/>
<gene>
    <name evidence="1" type="ORF">DFP99_1102</name>
</gene>
<evidence type="ECO:0000313" key="1">
    <source>
        <dbReference type="EMBL" id="RDL06713.1"/>
    </source>
</evidence>
<dbReference type="InterPro" id="IPR036388">
    <property type="entry name" value="WH-like_DNA-bd_sf"/>
</dbReference>
<dbReference type="EMBL" id="QRAS01000002">
    <property type="protein sequence ID" value="RDL06713.1"/>
    <property type="molecule type" value="Genomic_DNA"/>
</dbReference>
<dbReference type="PRINTS" id="PR00598">
    <property type="entry name" value="HTHMARR"/>
</dbReference>
<dbReference type="InterPro" id="IPR039422">
    <property type="entry name" value="MarR/SlyA-like"/>
</dbReference>
<proteinExistence type="predicted"/>
<evidence type="ECO:0000313" key="2">
    <source>
        <dbReference type="Proteomes" id="UP000254912"/>
    </source>
</evidence>
<dbReference type="InterPro" id="IPR036390">
    <property type="entry name" value="WH_DNA-bd_sf"/>
</dbReference>
<protein>
    <submittedName>
        <fullName evidence="1">DNA-binding MarR family transcriptional regulator</fullName>
    </submittedName>
</protein>
<dbReference type="GO" id="GO:0003677">
    <property type="term" value="F:DNA binding"/>
    <property type="evidence" value="ECO:0007669"/>
    <property type="project" value="UniProtKB-KW"/>
</dbReference>